<organism evidence="1 2">
    <name type="scientific">Paecilomyces lecythidis</name>
    <dbReference type="NCBI Taxonomy" id="3004212"/>
    <lineage>
        <taxon>Eukaryota</taxon>
        <taxon>Fungi</taxon>
        <taxon>Dikarya</taxon>
        <taxon>Ascomycota</taxon>
        <taxon>Pezizomycotina</taxon>
        <taxon>Eurotiomycetes</taxon>
        <taxon>Eurotiomycetidae</taxon>
        <taxon>Eurotiales</taxon>
        <taxon>Thermoascaceae</taxon>
        <taxon>Paecilomyces</taxon>
    </lineage>
</organism>
<sequence>MASVNTHGQSGSFTIKTNYPVVQDLVLYFGIVVDDVLDTSLLKQKAEELVHHWPILGGSMSKKTKPYSFSIGKTVDVRSRILNRTGREALPIIYSCDSRQPSSPLVFSAKSSIPDSLFHFDAPSKRASEPIFALRITSLQDVTLLGFRCLHYIVDSQGMFDIVKAYSALISGNPIPTLVFPWDERHDPMSKLVPVAGTPSQDPVLGLDGYQVGMIPTLLTASYMLWKWIKGGLGITETPEVRYIYIPQEWVNDIRKHAIKELAENDETRTIVADLTKQDILTAWFLKCSYRNLTPDSRPISFYYSINWRFALPPLSNSDICLRHTVYARLIQFNSLQNLQQESLAKNALTLRQAVIKAREPSEMYRSLKFFESNLTNLVTMGGPGVELNRTSIFSSSTAMPFCELDFRGASTTGSEAKVVYVQPWAPIPMGIQFAPFCISTKDGKGGYWLKMTNVPRAWKGFPAEVDA</sequence>
<keyword evidence="2" id="KW-1185">Reference proteome</keyword>
<evidence type="ECO:0000313" key="2">
    <source>
        <dbReference type="Proteomes" id="UP001583193"/>
    </source>
</evidence>
<gene>
    <name evidence="1" type="ORF">Plec18167_007901</name>
</gene>
<dbReference type="InterPro" id="IPR023213">
    <property type="entry name" value="CAT-like_dom_sf"/>
</dbReference>
<dbReference type="Proteomes" id="UP001583193">
    <property type="component" value="Unassembled WGS sequence"/>
</dbReference>
<reference evidence="1 2" key="1">
    <citation type="journal article" date="2024" name="IMA Fungus">
        <title>IMA Genome - F19 : A genome assembly and annotation guide to empower mycologists, including annotated draft genome sequences of Ceratocystis pirilliformis, Diaporthe australafricana, Fusarium ophioides, Paecilomyces lecythidis, and Sporothrix stenoceras.</title>
        <authorList>
            <person name="Aylward J."/>
            <person name="Wilson A.M."/>
            <person name="Visagie C.M."/>
            <person name="Spraker J."/>
            <person name="Barnes I."/>
            <person name="Buitendag C."/>
            <person name="Ceriani C."/>
            <person name="Del Mar Angel L."/>
            <person name="du Plessis D."/>
            <person name="Fuchs T."/>
            <person name="Gasser K."/>
            <person name="Kramer D."/>
            <person name="Li W."/>
            <person name="Munsamy K."/>
            <person name="Piso A."/>
            <person name="Price J.L."/>
            <person name="Sonnekus B."/>
            <person name="Thomas C."/>
            <person name="van der Nest A."/>
            <person name="van Dijk A."/>
            <person name="van Heerden A."/>
            <person name="van Vuuren N."/>
            <person name="Yilmaz N."/>
            <person name="Duong T.A."/>
            <person name="van der Merwe N.A."/>
            <person name="Wingfield M.J."/>
            <person name="Wingfield B.D."/>
        </authorList>
    </citation>
    <scope>NUCLEOTIDE SEQUENCE [LARGE SCALE GENOMIC DNA]</scope>
    <source>
        <strain evidence="1 2">CMW 18167</strain>
    </source>
</reference>
<dbReference type="Gene3D" id="3.30.559.10">
    <property type="entry name" value="Chloramphenicol acetyltransferase-like domain"/>
    <property type="match status" value="2"/>
</dbReference>
<proteinExistence type="predicted"/>
<protein>
    <submittedName>
        <fullName evidence="1">Uncharacterized protein</fullName>
    </submittedName>
</protein>
<comment type="caution">
    <text evidence="1">The sequence shown here is derived from an EMBL/GenBank/DDBJ whole genome shotgun (WGS) entry which is preliminary data.</text>
</comment>
<accession>A0ABR3X0Q4</accession>
<evidence type="ECO:0000313" key="1">
    <source>
        <dbReference type="EMBL" id="KAL1869235.1"/>
    </source>
</evidence>
<name>A0ABR3X0Q4_9EURO</name>
<dbReference type="EMBL" id="JAVDPF010000035">
    <property type="protein sequence ID" value="KAL1869235.1"/>
    <property type="molecule type" value="Genomic_DNA"/>
</dbReference>
<dbReference type="Pfam" id="PF02458">
    <property type="entry name" value="Transferase"/>
    <property type="match status" value="1"/>
</dbReference>